<dbReference type="KEGG" id="sbi:8054398"/>
<accession>C5XR46</accession>
<keyword evidence="3" id="KW-1185">Reference proteome</keyword>
<gene>
    <name evidence="2" type="ORF">SORBI_3003G223950</name>
</gene>
<evidence type="ECO:0000313" key="2">
    <source>
        <dbReference type="EMBL" id="EES03293.2"/>
    </source>
</evidence>
<reference evidence="2 3" key="1">
    <citation type="journal article" date="2009" name="Nature">
        <title>The Sorghum bicolor genome and the diversification of grasses.</title>
        <authorList>
            <person name="Paterson A.H."/>
            <person name="Bowers J.E."/>
            <person name="Bruggmann R."/>
            <person name="Dubchak I."/>
            <person name="Grimwood J."/>
            <person name="Gundlach H."/>
            <person name="Haberer G."/>
            <person name="Hellsten U."/>
            <person name="Mitros T."/>
            <person name="Poliakov A."/>
            <person name="Schmutz J."/>
            <person name="Spannagl M."/>
            <person name="Tang H."/>
            <person name="Wang X."/>
            <person name="Wicker T."/>
            <person name="Bharti A.K."/>
            <person name="Chapman J."/>
            <person name="Feltus F.A."/>
            <person name="Gowik U."/>
            <person name="Grigoriev I.V."/>
            <person name="Lyons E."/>
            <person name="Maher C.A."/>
            <person name="Martis M."/>
            <person name="Narechania A."/>
            <person name="Otillar R.P."/>
            <person name="Penning B.W."/>
            <person name="Salamov A.A."/>
            <person name="Wang Y."/>
            <person name="Zhang L."/>
            <person name="Carpita N.C."/>
            <person name="Freeling M."/>
            <person name="Gingle A.R."/>
            <person name="Hash C.T."/>
            <person name="Keller B."/>
            <person name="Klein P."/>
            <person name="Kresovich S."/>
            <person name="McCann M.C."/>
            <person name="Ming R."/>
            <person name="Peterson D.G."/>
            <person name="Mehboob-ur-Rahman"/>
            <person name="Ware D."/>
            <person name="Westhoff P."/>
            <person name="Mayer K.F."/>
            <person name="Messing J."/>
            <person name="Rokhsar D.S."/>
        </authorList>
    </citation>
    <scope>NUCLEOTIDE SEQUENCE [LARGE SCALE GENOMIC DNA]</scope>
    <source>
        <strain evidence="3">cv. BTx623</strain>
    </source>
</reference>
<dbReference type="HOGENOM" id="CLU_031160_1_0_1"/>
<dbReference type="InParanoid" id="C5XR46"/>
<evidence type="ECO:0000256" key="1">
    <source>
        <dbReference type="SAM" id="MobiDB-lite"/>
    </source>
</evidence>
<sequence length="62" mass="6919">MGGRYRHGNNRDGESTSTNQAPLNETTGEHMIQPGSTLVLECREENKEHISHVCRPLEATDL</sequence>
<organism evidence="2 3">
    <name type="scientific">Sorghum bicolor</name>
    <name type="common">Sorghum</name>
    <name type="synonym">Sorghum vulgare</name>
    <dbReference type="NCBI Taxonomy" id="4558"/>
    <lineage>
        <taxon>Eukaryota</taxon>
        <taxon>Viridiplantae</taxon>
        <taxon>Streptophyta</taxon>
        <taxon>Embryophyta</taxon>
        <taxon>Tracheophyta</taxon>
        <taxon>Spermatophyta</taxon>
        <taxon>Magnoliopsida</taxon>
        <taxon>Liliopsida</taxon>
        <taxon>Poales</taxon>
        <taxon>Poaceae</taxon>
        <taxon>PACMAD clade</taxon>
        <taxon>Panicoideae</taxon>
        <taxon>Andropogonodae</taxon>
        <taxon>Andropogoneae</taxon>
        <taxon>Sorghinae</taxon>
        <taxon>Sorghum</taxon>
    </lineage>
</organism>
<reference evidence="3" key="2">
    <citation type="journal article" date="2018" name="Plant J.">
        <title>The Sorghum bicolor reference genome: improved assembly, gene annotations, a transcriptome atlas, and signatures of genome organization.</title>
        <authorList>
            <person name="McCormick R.F."/>
            <person name="Truong S.K."/>
            <person name="Sreedasyam A."/>
            <person name="Jenkins J."/>
            <person name="Shu S."/>
            <person name="Sims D."/>
            <person name="Kennedy M."/>
            <person name="Amirebrahimi M."/>
            <person name="Weers B.D."/>
            <person name="McKinley B."/>
            <person name="Mattison A."/>
            <person name="Morishige D.T."/>
            <person name="Grimwood J."/>
            <person name="Schmutz J."/>
            <person name="Mullet J.E."/>
        </authorList>
    </citation>
    <scope>NUCLEOTIDE SEQUENCE [LARGE SCALE GENOMIC DNA]</scope>
    <source>
        <strain evidence="3">cv. BTx623</strain>
    </source>
</reference>
<feature type="region of interest" description="Disordered" evidence="1">
    <location>
        <begin position="1"/>
        <end position="32"/>
    </location>
</feature>
<dbReference type="AlphaFoldDB" id="C5XR46"/>
<dbReference type="OrthoDB" id="40134at2759"/>
<evidence type="ECO:0000313" key="3">
    <source>
        <dbReference type="Proteomes" id="UP000000768"/>
    </source>
</evidence>
<feature type="compositionally biased region" description="Polar residues" evidence="1">
    <location>
        <begin position="15"/>
        <end position="26"/>
    </location>
</feature>
<dbReference type="EMBL" id="CM000762">
    <property type="protein sequence ID" value="EES03293.2"/>
    <property type="molecule type" value="Genomic_DNA"/>
</dbReference>
<name>C5XR46_SORBI</name>
<dbReference type="Gramene" id="EES03293">
    <property type="protein sequence ID" value="EES03293"/>
    <property type="gene ID" value="SORBI_3003G223950"/>
</dbReference>
<dbReference type="Proteomes" id="UP000000768">
    <property type="component" value="Chromosome 3"/>
</dbReference>
<protein>
    <submittedName>
        <fullName evidence="2">Uncharacterized protein</fullName>
    </submittedName>
</protein>
<proteinExistence type="predicted"/>